<evidence type="ECO:0000313" key="2">
    <source>
        <dbReference type="Proteomes" id="UP000188243"/>
    </source>
</evidence>
<name>A0A1Q2GW14_9GAMM</name>
<dbReference type="STRING" id="247523.B0W48_05430"/>
<sequence>MLVNYLIKEPNKNVQTLSKKMDMQNELKRQHHAAFQYRLKRLAATKVGITSAFLAGAAVQAGKSETSFVRKYGWLVRLLA</sequence>
<dbReference type="EMBL" id="CP019628">
    <property type="protein sequence ID" value="AQP99296.1"/>
    <property type="molecule type" value="Genomic_DNA"/>
</dbReference>
<accession>A0A1Q2GW14</accession>
<dbReference type="RefSeq" id="WP_077535984.1">
    <property type="nucleotide sequence ID" value="NZ_CANLYY010000005.1"/>
</dbReference>
<evidence type="ECO:0000313" key="1">
    <source>
        <dbReference type="EMBL" id="AQP99296.1"/>
    </source>
</evidence>
<proteinExistence type="predicted"/>
<dbReference type="Proteomes" id="UP000188243">
    <property type="component" value="Chromosome"/>
</dbReference>
<evidence type="ECO:0008006" key="3">
    <source>
        <dbReference type="Google" id="ProtNLM"/>
    </source>
</evidence>
<reference evidence="1 2" key="1">
    <citation type="submission" date="2017-02" db="EMBL/GenBank/DDBJ databases">
        <title>Complete genome sequence of the cold-active Pseudoalteromonas aliena strain EH1 isolated from Arctic seawater.</title>
        <authorList>
            <person name="Kim E."/>
            <person name="Heo E."/>
            <person name="Kim H."/>
            <person name="Kim D."/>
        </authorList>
    </citation>
    <scope>NUCLEOTIDE SEQUENCE [LARGE SCALE GENOMIC DNA]</scope>
    <source>
        <strain evidence="1 2">EH1</strain>
    </source>
</reference>
<gene>
    <name evidence="1" type="ORF">B0W48_05430</name>
</gene>
<dbReference type="AlphaFoldDB" id="A0A1Q2GW14"/>
<dbReference type="KEGG" id="paln:B0W48_05430"/>
<protein>
    <recommendedName>
        <fullName evidence="3">Orphan protein</fullName>
    </recommendedName>
</protein>
<organism evidence="1 2">
    <name type="scientific">Pseudoalteromonas aliena</name>
    <dbReference type="NCBI Taxonomy" id="247523"/>
    <lineage>
        <taxon>Bacteria</taxon>
        <taxon>Pseudomonadati</taxon>
        <taxon>Pseudomonadota</taxon>
        <taxon>Gammaproteobacteria</taxon>
        <taxon>Alteromonadales</taxon>
        <taxon>Pseudoalteromonadaceae</taxon>
        <taxon>Pseudoalteromonas</taxon>
    </lineage>
</organism>